<feature type="domain" description="Carrier" evidence="1">
    <location>
        <begin position="1"/>
        <end position="84"/>
    </location>
</feature>
<reference evidence="2 3" key="1">
    <citation type="submission" date="2024-11" db="EMBL/GenBank/DDBJ databases">
        <title>Using genomics to understand microbial adaptation to soil warming.</title>
        <authorList>
            <person name="Deangelis K.M. PhD."/>
        </authorList>
    </citation>
    <scope>NUCLEOTIDE SEQUENCE [LARGE SCALE GENOMIC DNA]</scope>
    <source>
        <strain evidence="2 3">GAS97</strain>
    </source>
</reference>
<dbReference type="PROSITE" id="PS50075">
    <property type="entry name" value="CARRIER"/>
    <property type="match status" value="1"/>
</dbReference>
<evidence type="ECO:0000313" key="3">
    <source>
        <dbReference type="Proteomes" id="UP001620514"/>
    </source>
</evidence>
<dbReference type="Pfam" id="PF00550">
    <property type="entry name" value="PP-binding"/>
    <property type="match status" value="1"/>
</dbReference>
<evidence type="ECO:0000259" key="1">
    <source>
        <dbReference type="PROSITE" id="PS50075"/>
    </source>
</evidence>
<evidence type="ECO:0000313" key="2">
    <source>
        <dbReference type="EMBL" id="MFK4448658.1"/>
    </source>
</evidence>
<organism evidence="2 3">
    <name type="scientific">Caballeronia udeis</name>
    <dbReference type="NCBI Taxonomy" id="1232866"/>
    <lineage>
        <taxon>Bacteria</taxon>
        <taxon>Pseudomonadati</taxon>
        <taxon>Pseudomonadota</taxon>
        <taxon>Betaproteobacteria</taxon>
        <taxon>Burkholderiales</taxon>
        <taxon>Burkholderiaceae</taxon>
        <taxon>Caballeronia</taxon>
    </lineage>
</organism>
<comment type="caution">
    <text evidence="2">The sequence shown here is derived from an EMBL/GenBank/DDBJ whole genome shotgun (WGS) entry which is preliminary data.</text>
</comment>
<dbReference type="InterPro" id="IPR009081">
    <property type="entry name" value="PP-bd_ACP"/>
</dbReference>
<keyword evidence="3" id="KW-1185">Reference proteome</keyword>
<dbReference type="Gene3D" id="1.10.1200.10">
    <property type="entry name" value="ACP-like"/>
    <property type="match status" value="1"/>
</dbReference>
<gene>
    <name evidence="2" type="ORF">ABH943_008702</name>
</gene>
<dbReference type="RefSeq" id="WP_404615125.1">
    <property type="nucleotide sequence ID" value="NZ_JBIYDN010000057.1"/>
</dbReference>
<dbReference type="SUPFAM" id="SSF47336">
    <property type="entry name" value="ACP-like"/>
    <property type="match status" value="1"/>
</dbReference>
<dbReference type="Proteomes" id="UP001620514">
    <property type="component" value="Unassembled WGS sequence"/>
</dbReference>
<dbReference type="EMBL" id="JBIYDN010000057">
    <property type="protein sequence ID" value="MFK4448658.1"/>
    <property type="molecule type" value="Genomic_DNA"/>
</dbReference>
<sequence length="95" mass="10228">MSIETLRNAAISALVDSGRLTIARDSITDDTPITAGGLGLSSVAFLQAFVLLEEQFSLTFDDAAVFGHNFSTVGDFIKFLESTVSTDNVQQEILR</sequence>
<protein>
    <submittedName>
        <fullName evidence="2">Acyl carrier protein</fullName>
    </submittedName>
</protein>
<proteinExistence type="predicted"/>
<accession>A0ABW8MY54</accession>
<dbReference type="InterPro" id="IPR036736">
    <property type="entry name" value="ACP-like_sf"/>
</dbReference>
<name>A0ABW8MY54_9BURK</name>